<evidence type="ECO:0000259" key="1">
    <source>
        <dbReference type="Pfam" id="PF13460"/>
    </source>
</evidence>
<accession>A0A6N7YZY0</accession>
<evidence type="ECO:0000313" key="3">
    <source>
        <dbReference type="Proteomes" id="UP000440096"/>
    </source>
</evidence>
<name>A0A6N7YZY0_9PSEU</name>
<dbReference type="RefSeq" id="WP_154756751.1">
    <property type="nucleotide sequence ID" value="NZ_WMBA01000013.1"/>
</dbReference>
<dbReference type="OrthoDB" id="3207931at2"/>
<dbReference type="InterPro" id="IPR036291">
    <property type="entry name" value="NAD(P)-bd_dom_sf"/>
</dbReference>
<dbReference type="Gene3D" id="3.90.25.10">
    <property type="entry name" value="UDP-galactose 4-epimerase, domain 1"/>
    <property type="match status" value="1"/>
</dbReference>
<protein>
    <submittedName>
        <fullName evidence="2">NAD(P)H-binding protein</fullName>
    </submittedName>
</protein>
<proteinExistence type="predicted"/>
<organism evidence="2 3">
    <name type="scientific">Amycolatopsis pithecellobii</name>
    <dbReference type="NCBI Taxonomy" id="664692"/>
    <lineage>
        <taxon>Bacteria</taxon>
        <taxon>Bacillati</taxon>
        <taxon>Actinomycetota</taxon>
        <taxon>Actinomycetes</taxon>
        <taxon>Pseudonocardiales</taxon>
        <taxon>Pseudonocardiaceae</taxon>
        <taxon>Amycolatopsis</taxon>
    </lineage>
</organism>
<dbReference type="Pfam" id="PF13460">
    <property type="entry name" value="NAD_binding_10"/>
    <property type="match status" value="1"/>
</dbReference>
<dbReference type="EMBL" id="WMBA01000013">
    <property type="protein sequence ID" value="MTD54523.1"/>
    <property type="molecule type" value="Genomic_DNA"/>
</dbReference>
<dbReference type="Gene3D" id="3.40.50.720">
    <property type="entry name" value="NAD(P)-binding Rossmann-like Domain"/>
    <property type="match status" value="1"/>
</dbReference>
<dbReference type="PANTHER" id="PTHR43162:SF1">
    <property type="entry name" value="PRESTALK A DIFFERENTIATION PROTEIN A"/>
    <property type="match status" value="1"/>
</dbReference>
<gene>
    <name evidence="2" type="ORF">GKO32_11120</name>
</gene>
<reference evidence="2 3" key="1">
    <citation type="submission" date="2019-11" db="EMBL/GenBank/DDBJ databases">
        <title>Draft genome of Amycolatopsis RM579.</title>
        <authorList>
            <person name="Duangmal K."/>
            <person name="Mingma R."/>
        </authorList>
    </citation>
    <scope>NUCLEOTIDE SEQUENCE [LARGE SCALE GENOMIC DNA]</scope>
    <source>
        <strain evidence="2 3">RM579</strain>
    </source>
</reference>
<dbReference type="SUPFAM" id="SSF51735">
    <property type="entry name" value="NAD(P)-binding Rossmann-fold domains"/>
    <property type="match status" value="1"/>
</dbReference>
<feature type="domain" description="NAD(P)-binding" evidence="1">
    <location>
        <begin position="12"/>
        <end position="184"/>
    </location>
</feature>
<evidence type="ECO:0000313" key="2">
    <source>
        <dbReference type="EMBL" id="MTD54523.1"/>
    </source>
</evidence>
<dbReference type="Proteomes" id="UP000440096">
    <property type="component" value="Unassembled WGS sequence"/>
</dbReference>
<dbReference type="InterPro" id="IPR051604">
    <property type="entry name" value="Ergot_Alk_Oxidoreductase"/>
</dbReference>
<dbReference type="PANTHER" id="PTHR43162">
    <property type="match status" value="1"/>
</dbReference>
<sequence length="287" mass="30885">MSSGNTVLITAATGNVGIHAAACLLEEGAEVRALVLPGDPDVGRLPAGVQLCEGDLKDPAGVEAALDGVDGVLWMWPFFTLGVETAPAVLEKFEKHVRRVALVSSVGVHIGLERRDNNCHAYLEELLRDSGVEWTFLRTTGFMANALGFAGQIKKGGVVHFPYGEAARTAVHEADLGAVAARTLTGEGHARQAYLITGPEVLTQREQVNIIGEVLGRELGWEDVHAEQARAQMVATGWPPSYADGALDYFAMLTKEPEVGSKAVEKIIGRPAHTFREWAEEHINAFR</sequence>
<dbReference type="InterPro" id="IPR016040">
    <property type="entry name" value="NAD(P)-bd_dom"/>
</dbReference>
<dbReference type="AlphaFoldDB" id="A0A6N7YZY0"/>
<keyword evidence="3" id="KW-1185">Reference proteome</keyword>
<comment type="caution">
    <text evidence="2">The sequence shown here is derived from an EMBL/GenBank/DDBJ whole genome shotgun (WGS) entry which is preliminary data.</text>
</comment>